<keyword evidence="4" id="KW-0067">ATP-binding</keyword>
<keyword evidence="7" id="KW-1185">Reference proteome</keyword>
<evidence type="ECO:0000256" key="3">
    <source>
        <dbReference type="ARBA" id="ARBA00022777"/>
    </source>
</evidence>
<organism evidence="6 7">
    <name type="scientific">Cichlidogyrus casuarinus</name>
    <dbReference type="NCBI Taxonomy" id="1844966"/>
    <lineage>
        <taxon>Eukaryota</taxon>
        <taxon>Metazoa</taxon>
        <taxon>Spiralia</taxon>
        <taxon>Lophotrochozoa</taxon>
        <taxon>Platyhelminthes</taxon>
        <taxon>Monogenea</taxon>
        <taxon>Monopisthocotylea</taxon>
        <taxon>Dactylogyridea</taxon>
        <taxon>Ancyrocephalidae</taxon>
        <taxon>Cichlidogyrus</taxon>
    </lineage>
</organism>
<dbReference type="PANTHER" id="PTHR24348">
    <property type="entry name" value="SERINE/THREONINE-PROTEIN KINASE UNC-51-RELATED"/>
    <property type="match status" value="1"/>
</dbReference>
<evidence type="ECO:0000256" key="1">
    <source>
        <dbReference type="ARBA" id="ARBA00022679"/>
    </source>
</evidence>
<protein>
    <recommendedName>
        <fullName evidence="5">Protein kinase domain-containing protein</fullName>
    </recommendedName>
</protein>
<name>A0ABD2Q078_9PLAT</name>
<keyword evidence="1" id="KW-0808">Transferase</keyword>
<dbReference type="GO" id="GO:0006914">
    <property type="term" value="P:autophagy"/>
    <property type="evidence" value="ECO:0007669"/>
    <property type="project" value="UniProtKB-ARBA"/>
</dbReference>
<dbReference type="EMBL" id="JBJKFK010001563">
    <property type="protein sequence ID" value="KAL3312763.1"/>
    <property type="molecule type" value="Genomic_DNA"/>
</dbReference>
<dbReference type="GO" id="GO:0016301">
    <property type="term" value="F:kinase activity"/>
    <property type="evidence" value="ECO:0007669"/>
    <property type="project" value="UniProtKB-KW"/>
</dbReference>
<feature type="domain" description="Protein kinase" evidence="5">
    <location>
        <begin position="21"/>
        <end position="318"/>
    </location>
</feature>
<dbReference type="InterPro" id="IPR000719">
    <property type="entry name" value="Prot_kinase_dom"/>
</dbReference>
<accession>A0ABD2Q078</accession>
<dbReference type="PROSITE" id="PS50011">
    <property type="entry name" value="PROTEIN_KINASE_DOM"/>
    <property type="match status" value="1"/>
</dbReference>
<dbReference type="AlphaFoldDB" id="A0ABD2Q078"/>
<evidence type="ECO:0000313" key="6">
    <source>
        <dbReference type="EMBL" id="KAL3312763.1"/>
    </source>
</evidence>
<dbReference type="InterPro" id="IPR011009">
    <property type="entry name" value="Kinase-like_dom_sf"/>
</dbReference>
<evidence type="ECO:0000313" key="7">
    <source>
        <dbReference type="Proteomes" id="UP001626550"/>
    </source>
</evidence>
<gene>
    <name evidence="6" type="ORF">Ciccas_008641</name>
</gene>
<dbReference type="Gene3D" id="1.10.510.10">
    <property type="entry name" value="Transferase(Phosphotransferase) domain 1"/>
    <property type="match status" value="1"/>
</dbReference>
<keyword evidence="3" id="KW-0418">Kinase</keyword>
<dbReference type="SUPFAM" id="SSF56112">
    <property type="entry name" value="Protein kinase-like (PK-like)"/>
    <property type="match status" value="1"/>
</dbReference>
<dbReference type="PANTHER" id="PTHR24348:SF22">
    <property type="entry name" value="NON-SPECIFIC SERINE_THREONINE PROTEIN KINASE"/>
    <property type="match status" value="1"/>
</dbReference>
<evidence type="ECO:0000259" key="5">
    <source>
        <dbReference type="PROSITE" id="PS50011"/>
    </source>
</evidence>
<sequence length="358" mass="41122">MGSEPEVSRDLVEQKLKDERILTYNKLSYSGFSQTFSARDLENGRSVAIKRIEYGQLNITKGPFSNKLWRLSIDKRLRNEIIFLRKLPASCFKLSFMFTCHKPSKLLVVSELCNMDNLFQWVLQQHQPILVQDIIGFMQCLLHALEFFHTHTKSALNLSPERILFRNLMASSLVLAPNISIVETLNELQGAVGRTEHVECWSPERIQAATQFNALPIKVRLLGRPNRNLSKQSDLWTAMVLFYFLISGGDWPFQMSENAESLLEEAALKIRNIDVRQLVSTVRHLNNSSQVFKSMFVKCFELDPGVRPSMEMLSQTFAFEQNFDKERCVKLKDSFLGAMLARSSKKLELFALLTDTES</sequence>
<keyword evidence="2" id="KW-0547">Nucleotide-binding</keyword>
<evidence type="ECO:0000256" key="4">
    <source>
        <dbReference type="ARBA" id="ARBA00022840"/>
    </source>
</evidence>
<dbReference type="SMART" id="SM00220">
    <property type="entry name" value="S_TKc"/>
    <property type="match status" value="1"/>
</dbReference>
<evidence type="ECO:0000256" key="2">
    <source>
        <dbReference type="ARBA" id="ARBA00022741"/>
    </source>
</evidence>
<dbReference type="InterPro" id="IPR045269">
    <property type="entry name" value="Atg1-like"/>
</dbReference>
<dbReference type="GO" id="GO:0005524">
    <property type="term" value="F:ATP binding"/>
    <property type="evidence" value="ECO:0007669"/>
    <property type="project" value="UniProtKB-KW"/>
</dbReference>
<reference evidence="6 7" key="1">
    <citation type="submission" date="2024-11" db="EMBL/GenBank/DDBJ databases">
        <title>Adaptive evolution of stress response genes in parasites aligns with host niche diversity.</title>
        <authorList>
            <person name="Hahn C."/>
            <person name="Resl P."/>
        </authorList>
    </citation>
    <scope>NUCLEOTIDE SEQUENCE [LARGE SCALE GENOMIC DNA]</scope>
    <source>
        <strain evidence="6">EGGRZ-B1_66</strain>
        <tissue evidence="6">Body</tissue>
    </source>
</reference>
<comment type="caution">
    <text evidence="6">The sequence shown here is derived from an EMBL/GenBank/DDBJ whole genome shotgun (WGS) entry which is preliminary data.</text>
</comment>
<proteinExistence type="predicted"/>
<dbReference type="Proteomes" id="UP001626550">
    <property type="component" value="Unassembled WGS sequence"/>
</dbReference>